<sequence>MPLVKLPENAILTTLCCPRCDGVGRLFRKRREEAPSKLDGTPRAEYFYTLRCPQCGDVELWGVASERSSASQAS</sequence>
<evidence type="ECO:0000313" key="2">
    <source>
        <dbReference type="Proteomes" id="UP000179157"/>
    </source>
</evidence>
<dbReference type="STRING" id="1817864.A2Z21_03065"/>
<protein>
    <submittedName>
        <fullName evidence="1">Uncharacterized protein</fullName>
    </submittedName>
</protein>
<organism evidence="1 2">
    <name type="scientific">Fraserbacteria sp. (strain RBG_16_55_9)</name>
    <dbReference type="NCBI Taxonomy" id="1817864"/>
    <lineage>
        <taxon>Bacteria</taxon>
        <taxon>Candidatus Fraseribacteriota</taxon>
    </lineage>
</organism>
<gene>
    <name evidence="1" type="ORF">A2Z21_03065</name>
</gene>
<dbReference type="Proteomes" id="UP000179157">
    <property type="component" value="Unassembled WGS sequence"/>
</dbReference>
<name>A0A1F5UX04_FRAXR</name>
<dbReference type="AlphaFoldDB" id="A0A1F5UX04"/>
<comment type="caution">
    <text evidence="1">The sequence shown here is derived from an EMBL/GenBank/DDBJ whole genome shotgun (WGS) entry which is preliminary data.</text>
</comment>
<evidence type="ECO:0000313" key="1">
    <source>
        <dbReference type="EMBL" id="OGF55211.1"/>
    </source>
</evidence>
<dbReference type="EMBL" id="MFGX01000061">
    <property type="protein sequence ID" value="OGF55211.1"/>
    <property type="molecule type" value="Genomic_DNA"/>
</dbReference>
<proteinExistence type="predicted"/>
<accession>A0A1F5UX04</accession>
<reference evidence="1 2" key="1">
    <citation type="journal article" date="2016" name="Nat. Commun.">
        <title>Thousands of microbial genomes shed light on interconnected biogeochemical processes in an aquifer system.</title>
        <authorList>
            <person name="Anantharaman K."/>
            <person name="Brown C.T."/>
            <person name="Hug L.A."/>
            <person name="Sharon I."/>
            <person name="Castelle C.J."/>
            <person name="Probst A.J."/>
            <person name="Thomas B.C."/>
            <person name="Singh A."/>
            <person name="Wilkins M.J."/>
            <person name="Karaoz U."/>
            <person name="Brodie E.L."/>
            <person name="Williams K.H."/>
            <person name="Hubbard S.S."/>
            <person name="Banfield J.F."/>
        </authorList>
    </citation>
    <scope>NUCLEOTIDE SEQUENCE [LARGE SCALE GENOMIC DNA]</scope>
    <source>
        <strain evidence="2">RBG_16_55_9</strain>
    </source>
</reference>